<accession>A0A8J1TAY2</accession>
<dbReference type="GO" id="GO:0007166">
    <property type="term" value="P:cell surface receptor signaling pathway"/>
    <property type="evidence" value="ECO:0007669"/>
    <property type="project" value="InterPro"/>
</dbReference>
<feature type="non-terminal residue" evidence="5">
    <location>
        <position position="107"/>
    </location>
</feature>
<organism evidence="5 6">
    <name type="scientific">Owenia fusiformis</name>
    <name type="common">Polychaete worm</name>
    <dbReference type="NCBI Taxonomy" id="6347"/>
    <lineage>
        <taxon>Eukaryota</taxon>
        <taxon>Metazoa</taxon>
        <taxon>Spiralia</taxon>
        <taxon>Lophotrochozoa</taxon>
        <taxon>Annelida</taxon>
        <taxon>Polychaeta</taxon>
        <taxon>Sedentaria</taxon>
        <taxon>Canalipalpata</taxon>
        <taxon>Sabellida</taxon>
        <taxon>Oweniida</taxon>
        <taxon>Oweniidae</taxon>
        <taxon>Owenia</taxon>
    </lineage>
</organism>
<evidence type="ECO:0000313" key="6">
    <source>
        <dbReference type="Proteomes" id="UP000749559"/>
    </source>
</evidence>
<keyword evidence="6" id="KW-1185">Reference proteome</keyword>
<evidence type="ECO:0000256" key="2">
    <source>
        <dbReference type="ARBA" id="ARBA00022692"/>
    </source>
</evidence>
<dbReference type="Proteomes" id="UP000749559">
    <property type="component" value="Unassembled WGS sequence"/>
</dbReference>
<gene>
    <name evidence="5" type="ORF">OFUS_LOCUS24093</name>
</gene>
<feature type="non-terminal residue" evidence="5">
    <location>
        <position position="1"/>
    </location>
</feature>
<keyword evidence="2" id="KW-0812">Transmembrane</keyword>
<evidence type="ECO:0000256" key="3">
    <source>
        <dbReference type="ARBA" id="ARBA00022989"/>
    </source>
</evidence>
<dbReference type="Pfam" id="PF00002">
    <property type="entry name" value="7tm_2"/>
    <property type="match status" value="1"/>
</dbReference>
<name>A0A8J1TAY2_OWEFU</name>
<dbReference type="OrthoDB" id="1100386at2759"/>
<reference evidence="5" key="1">
    <citation type="submission" date="2022-03" db="EMBL/GenBank/DDBJ databases">
        <authorList>
            <person name="Martin C."/>
        </authorList>
    </citation>
    <scope>NUCLEOTIDE SEQUENCE</scope>
</reference>
<dbReference type="InterPro" id="IPR000832">
    <property type="entry name" value="GPCR_2_secretin-like"/>
</dbReference>
<dbReference type="GO" id="GO:0004930">
    <property type="term" value="F:G protein-coupled receptor activity"/>
    <property type="evidence" value="ECO:0007669"/>
    <property type="project" value="InterPro"/>
</dbReference>
<comment type="subcellular location">
    <subcellularLocation>
        <location evidence="1">Membrane</location>
        <topology evidence="1">Multi-pass membrane protein</topology>
    </subcellularLocation>
</comment>
<dbReference type="EMBL" id="CAIIXF020000011">
    <property type="protein sequence ID" value="CAH1800167.1"/>
    <property type="molecule type" value="Genomic_DNA"/>
</dbReference>
<dbReference type="GO" id="GO:0005886">
    <property type="term" value="C:plasma membrane"/>
    <property type="evidence" value="ECO:0007669"/>
    <property type="project" value="TreeGrafter"/>
</dbReference>
<protein>
    <submittedName>
        <fullName evidence="5">Uncharacterized protein</fullName>
    </submittedName>
</protein>
<dbReference type="Gene3D" id="1.20.1070.10">
    <property type="entry name" value="Rhodopsin 7-helix transmembrane proteins"/>
    <property type="match status" value="1"/>
</dbReference>
<keyword evidence="3" id="KW-1133">Transmembrane helix</keyword>
<evidence type="ECO:0000256" key="4">
    <source>
        <dbReference type="ARBA" id="ARBA00023136"/>
    </source>
</evidence>
<comment type="caution">
    <text evidence="5">The sequence shown here is derived from an EMBL/GenBank/DDBJ whole genome shotgun (WGS) entry which is preliminary data.</text>
</comment>
<sequence length="107" mass="11903">AVVVGVSLGVTKLEGYGTDQYCWLSIDKGVIFAFVGPALGVVMVNFVFLILVFRGMFGRKRSTQKKTNIEKFSSGVWSLCILLPILGLTWLFGVFSINEETIIFQYL</sequence>
<evidence type="ECO:0000256" key="1">
    <source>
        <dbReference type="ARBA" id="ARBA00004141"/>
    </source>
</evidence>
<dbReference type="PANTHER" id="PTHR12011">
    <property type="entry name" value="ADHESION G-PROTEIN COUPLED RECEPTOR"/>
    <property type="match status" value="1"/>
</dbReference>
<keyword evidence="4" id="KW-0472">Membrane</keyword>
<dbReference type="PANTHER" id="PTHR12011:SF471">
    <property type="entry name" value="G-PROTEIN COUPLED RECEPTORS FAMILY 2 PROFILE 2 DOMAIN-CONTAINING PROTEIN"/>
    <property type="match status" value="1"/>
</dbReference>
<dbReference type="PROSITE" id="PS50261">
    <property type="entry name" value="G_PROTEIN_RECEP_F2_4"/>
    <property type="match status" value="1"/>
</dbReference>
<evidence type="ECO:0000313" key="5">
    <source>
        <dbReference type="EMBL" id="CAH1800167.1"/>
    </source>
</evidence>
<dbReference type="AlphaFoldDB" id="A0A8J1TAY2"/>
<dbReference type="InterPro" id="IPR017981">
    <property type="entry name" value="GPCR_2-like_7TM"/>
</dbReference>
<proteinExistence type="predicted"/>
<dbReference type="GO" id="GO:0007189">
    <property type="term" value="P:adenylate cyclase-activating G protein-coupled receptor signaling pathway"/>
    <property type="evidence" value="ECO:0007669"/>
    <property type="project" value="TreeGrafter"/>
</dbReference>